<evidence type="ECO:0000313" key="2">
    <source>
        <dbReference type="Proteomes" id="UP000298030"/>
    </source>
</evidence>
<evidence type="ECO:0000313" key="1">
    <source>
        <dbReference type="EMBL" id="TEB36187.1"/>
    </source>
</evidence>
<organism evidence="1 2">
    <name type="scientific">Coprinellus micaceus</name>
    <name type="common">Glistening ink-cap mushroom</name>
    <name type="synonym">Coprinus micaceus</name>
    <dbReference type="NCBI Taxonomy" id="71717"/>
    <lineage>
        <taxon>Eukaryota</taxon>
        <taxon>Fungi</taxon>
        <taxon>Dikarya</taxon>
        <taxon>Basidiomycota</taxon>
        <taxon>Agaricomycotina</taxon>
        <taxon>Agaricomycetes</taxon>
        <taxon>Agaricomycetidae</taxon>
        <taxon>Agaricales</taxon>
        <taxon>Agaricineae</taxon>
        <taxon>Psathyrellaceae</taxon>
        <taxon>Coprinellus</taxon>
    </lineage>
</organism>
<accession>A0A4Y7TPS9</accession>
<keyword evidence="2" id="KW-1185">Reference proteome</keyword>
<protein>
    <submittedName>
        <fullName evidence="1">Uncharacterized protein</fullName>
    </submittedName>
</protein>
<proteinExistence type="predicted"/>
<dbReference type="Proteomes" id="UP000298030">
    <property type="component" value="Unassembled WGS sequence"/>
</dbReference>
<dbReference type="EMBL" id="QPFP01000006">
    <property type="protein sequence ID" value="TEB36187.1"/>
    <property type="molecule type" value="Genomic_DNA"/>
</dbReference>
<gene>
    <name evidence="1" type="ORF">FA13DRAFT_1235000</name>
</gene>
<reference evidence="1 2" key="1">
    <citation type="journal article" date="2019" name="Nat. Ecol. Evol.">
        <title>Megaphylogeny resolves global patterns of mushroom evolution.</title>
        <authorList>
            <person name="Varga T."/>
            <person name="Krizsan K."/>
            <person name="Foldi C."/>
            <person name="Dima B."/>
            <person name="Sanchez-Garcia M."/>
            <person name="Sanchez-Ramirez S."/>
            <person name="Szollosi G.J."/>
            <person name="Szarkandi J.G."/>
            <person name="Papp V."/>
            <person name="Albert L."/>
            <person name="Andreopoulos W."/>
            <person name="Angelini C."/>
            <person name="Antonin V."/>
            <person name="Barry K.W."/>
            <person name="Bougher N.L."/>
            <person name="Buchanan P."/>
            <person name="Buyck B."/>
            <person name="Bense V."/>
            <person name="Catcheside P."/>
            <person name="Chovatia M."/>
            <person name="Cooper J."/>
            <person name="Damon W."/>
            <person name="Desjardin D."/>
            <person name="Finy P."/>
            <person name="Geml J."/>
            <person name="Haridas S."/>
            <person name="Hughes K."/>
            <person name="Justo A."/>
            <person name="Karasinski D."/>
            <person name="Kautmanova I."/>
            <person name="Kiss B."/>
            <person name="Kocsube S."/>
            <person name="Kotiranta H."/>
            <person name="LaButti K.M."/>
            <person name="Lechner B.E."/>
            <person name="Liimatainen K."/>
            <person name="Lipzen A."/>
            <person name="Lukacs Z."/>
            <person name="Mihaltcheva S."/>
            <person name="Morgado L.N."/>
            <person name="Niskanen T."/>
            <person name="Noordeloos M.E."/>
            <person name="Ohm R.A."/>
            <person name="Ortiz-Santana B."/>
            <person name="Ovrebo C."/>
            <person name="Racz N."/>
            <person name="Riley R."/>
            <person name="Savchenko A."/>
            <person name="Shiryaev A."/>
            <person name="Soop K."/>
            <person name="Spirin V."/>
            <person name="Szebenyi C."/>
            <person name="Tomsovsky M."/>
            <person name="Tulloss R.E."/>
            <person name="Uehling J."/>
            <person name="Grigoriev I.V."/>
            <person name="Vagvolgyi C."/>
            <person name="Papp T."/>
            <person name="Martin F.M."/>
            <person name="Miettinen O."/>
            <person name="Hibbett D.S."/>
            <person name="Nagy L.G."/>
        </authorList>
    </citation>
    <scope>NUCLEOTIDE SEQUENCE [LARGE SCALE GENOMIC DNA]</scope>
    <source>
        <strain evidence="1 2">FP101781</strain>
    </source>
</reference>
<sequence>MRSDDPSAFKFPCIVVWNAGTLTRHLHMAGGFFCSPCTHYASDHCLQQRMAGVPTSSSCDSTKIGFPSYDLLFYARILLRPRTPPSGAISASLFQ</sequence>
<comment type="caution">
    <text evidence="1">The sequence shown here is derived from an EMBL/GenBank/DDBJ whole genome shotgun (WGS) entry which is preliminary data.</text>
</comment>
<name>A0A4Y7TPS9_COPMI</name>
<dbReference type="AlphaFoldDB" id="A0A4Y7TPS9"/>